<evidence type="ECO:0000313" key="2">
    <source>
        <dbReference type="Proteomes" id="UP000321397"/>
    </source>
</evidence>
<sequence length="85" mass="10346">MIIFNYDGKSTFSFKNKEDKNIENIIPKELKGIKVKIWAISEERDFNIEYENGIFYHNGLKNRNINELMEQIFYNDEMEKEIQKY</sequence>
<protein>
    <submittedName>
        <fullName evidence="1">Uncharacterized protein</fullName>
    </submittedName>
</protein>
<gene>
    <name evidence="1" type="ORF">JMUB3933_2019</name>
</gene>
<evidence type="ECO:0000313" key="1">
    <source>
        <dbReference type="EMBL" id="BBM48503.1"/>
    </source>
</evidence>
<dbReference type="Proteomes" id="UP000321397">
    <property type="component" value="Chromosome"/>
</dbReference>
<dbReference type="EMBL" id="AP019834">
    <property type="protein sequence ID" value="BBM48503.1"/>
    <property type="molecule type" value="Genomic_DNA"/>
</dbReference>
<dbReference type="RefSeq" id="WP_146961981.1">
    <property type="nucleotide sequence ID" value="NZ_AP019834.1"/>
</dbReference>
<organism evidence="1 2">
    <name type="scientific">Leptotrichia wadei</name>
    <dbReference type="NCBI Taxonomy" id="157687"/>
    <lineage>
        <taxon>Bacteria</taxon>
        <taxon>Fusobacteriati</taxon>
        <taxon>Fusobacteriota</taxon>
        <taxon>Fusobacteriia</taxon>
        <taxon>Fusobacteriales</taxon>
        <taxon>Leptotrichiaceae</taxon>
        <taxon>Leptotrichia</taxon>
    </lineage>
</organism>
<proteinExistence type="predicted"/>
<name>A0A510KF33_9FUSO</name>
<reference evidence="1 2" key="1">
    <citation type="submission" date="2019-07" db="EMBL/GenBank/DDBJ databases">
        <title>Complete Genome Sequence of Leptotrichia wadei Strain JMUB3933.</title>
        <authorList>
            <person name="Watanabe S."/>
            <person name="Cui L."/>
        </authorList>
    </citation>
    <scope>NUCLEOTIDE SEQUENCE [LARGE SCALE GENOMIC DNA]</scope>
    <source>
        <strain evidence="1 2">JMUB3933</strain>
    </source>
</reference>
<accession>A0A510KF33</accession>
<dbReference type="AlphaFoldDB" id="A0A510KF33"/>